<dbReference type="SMART" id="SM00233">
    <property type="entry name" value="PH"/>
    <property type="match status" value="1"/>
</dbReference>
<reference evidence="3" key="1">
    <citation type="submission" date="2020-08" db="EMBL/GenBank/DDBJ databases">
        <title>Spodoptera exigua strain:BAW_Kor-Di-RS1 Genome sequencing and assembly.</title>
        <authorList>
            <person name="Kim J."/>
            <person name="Nam H.Y."/>
            <person name="Kwon M."/>
            <person name="Choi J.H."/>
            <person name="Cho S.R."/>
            <person name="Kim G.-H."/>
        </authorList>
    </citation>
    <scope>NUCLEOTIDE SEQUENCE</scope>
    <source>
        <strain evidence="3">BAW_Kor-Di-RS1</strain>
        <tissue evidence="3">Whole-body</tissue>
    </source>
</reference>
<dbReference type="PROSITE" id="PS50003">
    <property type="entry name" value="PH_DOMAIN"/>
    <property type="match status" value="1"/>
</dbReference>
<dbReference type="InterPro" id="IPR001849">
    <property type="entry name" value="PH_domain"/>
</dbReference>
<evidence type="ECO:0000256" key="1">
    <source>
        <dbReference type="SAM" id="MobiDB-lite"/>
    </source>
</evidence>
<dbReference type="Gene3D" id="2.30.29.30">
    <property type="entry name" value="Pleckstrin-homology domain (PH domain)/Phosphotyrosine-binding domain (PTB)"/>
    <property type="match status" value="1"/>
</dbReference>
<keyword evidence="4" id="KW-1185">Reference proteome</keyword>
<protein>
    <recommendedName>
        <fullName evidence="2">PH domain-containing protein</fullName>
    </recommendedName>
</protein>
<sequence length="631" mass="69193">MSGYLEIKYPFKSNLGLNPFKSWKRQWCILRPSPTCSGASLAVYCSEAGASAGSVELPLGSVVKRAKSRTRPHAFAVFSVNEPRKPRILLAAQSLHETQVWMEKIRTLLNGSKILDNEPLLKDSYSVSVVATELSRKCGLSTDTVVTLTSAGVLVARTQLATFLEWKHIKDVRLSDDDKNRTCVLTVDSEFSNGGGELKLRSPLAGALARAVRAALPPGPAETSAPRANRSPHKLSKSDGDLRTHTYSDTHMGDVRRSSWYSGPSEVSLDDIDLVMSKESKHIPAGQLSRYSGDGQLASATALAQPFNIHSVASFDDSMSDRRSLLSVASGIYEEIPDLPEGTDTNALCTITCDVPDGVFKALCAPLSEEPTYECVGDCVYATMRRRRPPPLPPRHPFSTLKPGMGWARLGTRRGAGGAAGGAPREHSVTRHSSLGSLPRAAGLPAPIPASHTNTLPKRQPFSVFRKRLKSDSRVTGSQKSETSKENKDVETKKKKFDFTPTRDIFKSFKVSRKMKNLKITSGTLAKGETKSCEFLDDTEHVQPNRCSKSVECLENDFEYEADLSIELTEDSMAALTLPQQIVDLLLGHEQMSKVRLKDQIENDYMPMSPIIPPAPMEHHYIVMSPRTNIA</sequence>
<dbReference type="Pfam" id="PF00169">
    <property type="entry name" value="PH"/>
    <property type="match status" value="1"/>
</dbReference>
<dbReference type="SUPFAM" id="SSF50729">
    <property type="entry name" value="PH domain-like"/>
    <property type="match status" value="1"/>
</dbReference>
<evidence type="ECO:0000313" key="4">
    <source>
        <dbReference type="Proteomes" id="UP000648187"/>
    </source>
</evidence>
<feature type="compositionally biased region" description="Basic and acidic residues" evidence="1">
    <location>
        <begin position="236"/>
        <end position="257"/>
    </location>
</feature>
<comment type="caution">
    <text evidence="3">The sequence shown here is derived from an EMBL/GenBank/DDBJ whole genome shotgun (WGS) entry which is preliminary data.</text>
</comment>
<proteinExistence type="predicted"/>
<dbReference type="InterPro" id="IPR011993">
    <property type="entry name" value="PH-like_dom_sf"/>
</dbReference>
<evidence type="ECO:0000313" key="3">
    <source>
        <dbReference type="EMBL" id="KAF9422365.1"/>
    </source>
</evidence>
<feature type="region of interest" description="Disordered" evidence="1">
    <location>
        <begin position="411"/>
        <end position="493"/>
    </location>
</feature>
<feature type="region of interest" description="Disordered" evidence="1">
    <location>
        <begin position="215"/>
        <end position="260"/>
    </location>
</feature>
<name>A0A835GPN9_SPOEX</name>
<gene>
    <name evidence="3" type="ORF">HW555_001955</name>
</gene>
<dbReference type="CDD" id="cd00821">
    <property type="entry name" value="PH"/>
    <property type="match status" value="1"/>
</dbReference>
<dbReference type="EMBL" id="JACKWZ010000017">
    <property type="protein sequence ID" value="KAF9422365.1"/>
    <property type="molecule type" value="Genomic_DNA"/>
</dbReference>
<feature type="compositionally biased region" description="Basic and acidic residues" evidence="1">
    <location>
        <begin position="482"/>
        <end position="492"/>
    </location>
</feature>
<dbReference type="AlphaFoldDB" id="A0A835GPN9"/>
<dbReference type="Proteomes" id="UP000648187">
    <property type="component" value="Unassembled WGS sequence"/>
</dbReference>
<evidence type="ECO:0000259" key="2">
    <source>
        <dbReference type="PROSITE" id="PS50003"/>
    </source>
</evidence>
<organism evidence="3 4">
    <name type="scientific">Spodoptera exigua</name>
    <name type="common">Beet armyworm</name>
    <name type="synonym">Noctua fulgens</name>
    <dbReference type="NCBI Taxonomy" id="7107"/>
    <lineage>
        <taxon>Eukaryota</taxon>
        <taxon>Metazoa</taxon>
        <taxon>Ecdysozoa</taxon>
        <taxon>Arthropoda</taxon>
        <taxon>Hexapoda</taxon>
        <taxon>Insecta</taxon>
        <taxon>Pterygota</taxon>
        <taxon>Neoptera</taxon>
        <taxon>Endopterygota</taxon>
        <taxon>Lepidoptera</taxon>
        <taxon>Glossata</taxon>
        <taxon>Ditrysia</taxon>
        <taxon>Noctuoidea</taxon>
        <taxon>Noctuidae</taxon>
        <taxon>Amphipyrinae</taxon>
        <taxon>Spodoptera</taxon>
    </lineage>
</organism>
<accession>A0A835GPN9</accession>
<feature type="domain" description="PH" evidence="2">
    <location>
        <begin position="1"/>
        <end position="110"/>
    </location>
</feature>